<dbReference type="EMBL" id="BAAARB010000003">
    <property type="protein sequence ID" value="GAA2370808.1"/>
    <property type="molecule type" value="Genomic_DNA"/>
</dbReference>
<dbReference type="Proteomes" id="UP001501170">
    <property type="component" value="Unassembled WGS sequence"/>
</dbReference>
<comment type="caution">
    <text evidence="2">The sequence shown here is derived from an EMBL/GenBank/DDBJ whole genome shotgun (WGS) entry which is preliminary data.</text>
</comment>
<organism evidence="2 3">
    <name type="scientific">Gordonia cholesterolivorans</name>
    <dbReference type="NCBI Taxonomy" id="559625"/>
    <lineage>
        <taxon>Bacteria</taxon>
        <taxon>Bacillati</taxon>
        <taxon>Actinomycetota</taxon>
        <taxon>Actinomycetes</taxon>
        <taxon>Mycobacteriales</taxon>
        <taxon>Gordoniaceae</taxon>
        <taxon>Gordonia</taxon>
    </lineage>
</organism>
<evidence type="ECO:0000313" key="2">
    <source>
        <dbReference type="EMBL" id="GAA2370808.1"/>
    </source>
</evidence>
<reference evidence="3" key="1">
    <citation type="journal article" date="2019" name="Int. J. Syst. Evol. Microbiol.">
        <title>The Global Catalogue of Microorganisms (GCM) 10K type strain sequencing project: providing services to taxonomists for standard genome sequencing and annotation.</title>
        <authorList>
            <consortium name="The Broad Institute Genomics Platform"/>
            <consortium name="The Broad Institute Genome Sequencing Center for Infectious Disease"/>
            <person name="Wu L."/>
            <person name="Ma J."/>
        </authorList>
    </citation>
    <scope>NUCLEOTIDE SEQUENCE [LARGE SCALE GENOMIC DNA]</scope>
    <source>
        <strain evidence="3">JCM 16227</strain>
    </source>
</reference>
<gene>
    <name evidence="2" type="ORF">GCM10009855_07620</name>
</gene>
<accession>A0ABP5U648</accession>
<proteinExistence type="predicted"/>
<evidence type="ECO:0000256" key="1">
    <source>
        <dbReference type="SAM" id="MobiDB-lite"/>
    </source>
</evidence>
<feature type="compositionally biased region" description="Low complexity" evidence="1">
    <location>
        <begin position="312"/>
        <end position="322"/>
    </location>
</feature>
<evidence type="ECO:0000313" key="3">
    <source>
        <dbReference type="Proteomes" id="UP001501170"/>
    </source>
</evidence>
<feature type="compositionally biased region" description="Low complexity" evidence="1">
    <location>
        <begin position="271"/>
        <end position="302"/>
    </location>
</feature>
<sequence length="434" mass="41028">MATAADCGAGDALARFGIAPVQAPLNVHLPASLPELPVLPAIDPAMLLKPITDLLATFGTGRLGGIGNPAAAHNDLAGLLDGGVTLLLNAARSVDGGWVGQAATSAVTAASRSASESGMLATQGAAISADLQAAAAVVAAGLTQLQGVVVKTAGALAAALPTLATPPGQLAALGIAAEGLAEGLSVVAATRTQLAGPTAHMAANGRPIPVTAVPGPGGDGFAVAAKLLESALPMVQAGTTLATKLLAGTGSDGAPEVPAPNPNHRDALGTPAAVPAPCPSACDRGPTTPGAASAGSSGAGAPAVGGAGAGGPAVRPAASVPGAAPSAMTASVAAEPVSLADRPMTTNAAVVGAAQATVSTDSAAAPAVPLAPVVPATARQSADGPRIVPAAVAPEPASSEAVDPDWLTAMTAESLDFDVALELGLGGQKLAGSV</sequence>
<feature type="region of interest" description="Disordered" evidence="1">
    <location>
        <begin position="252"/>
        <end position="322"/>
    </location>
</feature>
<name>A0ABP5U648_9ACTN</name>
<protein>
    <submittedName>
        <fullName evidence="2">Uncharacterized protein</fullName>
    </submittedName>
</protein>
<keyword evidence="3" id="KW-1185">Reference proteome</keyword>